<evidence type="ECO:0000256" key="9">
    <source>
        <dbReference type="ARBA" id="ARBA00022679"/>
    </source>
</evidence>
<dbReference type="InterPro" id="IPR001453">
    <property type="entry name" value="MoaB/Mog_dom"/>
</dbReference>
<evidence type="ECO:0000256" key="5">
    <source>
        <dbReference type="ARBA" id="ARBA00010763"/>
    </source>
</evidence>
<evidence type="ECO:0000256" key="12">
    <source>
        <dbReference type="ARBA" id="ARBA00023150"/>
    </source>
</evidence>
<dbReference type="STRING" id="84698.SAMN04488528_100513"/>
<evidence type="ECO:0000256" key="7">
    <source>
        <dbReference type="ARBA" id="ARBA00021108"/>
    </source>
</evidence>
<evidence type="ECO:0000256" key="4">
    <source>
        <dbReference type="ARBA" id="ARBA00005046"/>
    </source>
</evidence>
<name>A0A1I0WDJ4_9CLOT</name>
<dbReference type="Proteomes" id="UP000198619">
    <property type="component" value="Unassembled WGS sequence"/>
</dbReference>
<keyword evidence="10 14" id="KW-0479">Metal-binding</keyword>
<comment type="catalytic activity">
    <reaction evidence="13">
        <text>adenylyl-molybdopterin + molybdate = Mo-molybdopterin + AMP + H(+)</text>
        <dbReference type="Rhea" id="RHEA:35047"/>
        <dbReference type="ChEBI" id="CHEBI:15378"/>
        <dbReference type="ChEBI" id="CHEBI:36264"/>
        <dbReference type="ChEBI" id="CHEBI:62727"/>
        <dbReference type="ChEBI" id="CHEBI:71302"/>
        <dbReference type="ChEBI" id="CHEBI:456215"/>
        <dbReference type="EC" id="2.10.1.1"/>
    </reaction>
</comment>
<keyword evidence="17" id="KW-1185">Reference proteome</keyword>
<dbReference type="SUPFAM" id="SSF63882">
    <property type="entry name" value="MoeA N-terminal region -like"/>
    <property type="match status" value="1"/>
</dbReference>
<dbReference type="PROSITE" id="PS01079">
    <property type="entry name" value="MOCF_BIOSYNTHESIS_2"/>
    <property type="match status" value="1"/>
</dbReference>
<dbReference type="RefSeq" id="WP_090039058.1">
    <property type="nucleotide sequence ID" value="NZ_FOKI01000005.1"/>
</dbReference>
<dbReference type="GO" id="GO:0061599">
    <property type="term" value="F:molybdopterin molybdotransferase activity"/>
    <property type="evidence" value="ECO:0007669"/>
    <property type="project" value="UniProtKB-UniRule"/>
</dbReference>
<dbReference type="Gene3D" id="2.40.340.10">
    <property type="entry name" value="MoeA, C-terminal, domain IV"/>
    <property type="match status" value="1"/>
</dbReference>
<evidence type="ECO:0000259" key="15">
    <source>
        <dbReference type="SMART" id="SM00852"/>
    </source>
</evidence>
<dbReference type="InterPro" id="IPR036135">
    <property type="entry name" value="MoeA_linker/N_sf"/>
</dbReference>
<sequence>MITIEEALRIIDEEGKVIGTERVELTDALNKVLAEDIYSKDTLPPFNKSAMDGYAIKFRDTECCQCGNEIELYVKALVRAGDYYEGTLNSKEAIKIMTGAPVPNGSDAVIQIEKVKENGNKVIISDYIKENTNIIKMGEEIKSGELALEKGKIIRPTEIGFLASLGYSKVVIQKSPKVALITTGDELLDITASLEKGKIRNSNEYSLMALCKNSQVDFISLGVVCDDKEALKKKILKGLKEADIVITSGGVSAGDFDFVENVLEEIGAKINFTSVAIKPGKPVTFATIDNKLFFGLPGNPLSVITTFEEFVKPAIKKMKGYKEVYEEKMLVTAGNDFKAKKDRRKFIYVNIINKGGKYYAYDLGSQCSNHLMTMSKANGIIIMPEGVNKITKGEVVNGRFIFK</sequence>
<evidence type="ECO:0000256" key="6">
    <source>
        <dbReference type="ARBA" id="ARBA00013269"/>
    </source>
</evidence>
<feature type="domain" description="MoaB/Mog" evidence="15">
    <location>
        <begin position="179"/>
        <end position="317"/>
    </location>
</feature>
<proteinExistence type="inferred from homology"/>
<evidence type="ECO:0000256" key="14">
    <source>
        <dbReference type="RuleBase" id="RU365090"/>
    </source>
</evidence>
<dbReference type="OrthoDB" id="9804758at2"/>
<evidence type="ECO:0000256" key="8">
    <source>
        <dbReference type="ARBA" id="ARBA00022505"/>
    </source>
</evidence>
<dbReference type="NCBIfam" id="NF045515">
    <property type="entry name" value="Glp_gephyrin"/>
    <property type="match status" value="1"/>
</dbReference>
<evidence type="ECO:0000313" key="17">
    <source>
        <dbReference type="Proteomes" id="UP000198619"/>
    </source>
</evidence>
<dbReference type="GO" id="GO:0006777">
    <property type="term" value="P:Mo-molybdopterin cofactor biosynthetic process"/>
    <property type="evidence" value="ECO:0007669"/>
    <property type="project" value="UniProtKB-UniRule"/>
</dbReference>
<evidence type="ECO:0000256" key="13">
    <source>
        <dbReference type="ARBA" id="ARBA00047317"/>
    </source>
</evidence>
<dbReference type="Gene3D" id="2.170.190.11">
    <property type="entry name" value="Molybdopterin biosynthesis moea protein, domain 3"/>
    <property type="match status" value="1"/>
</dbReference>
<dbReference type="GO" id="GO:0005829">
    <property type="term" value="C:cytosol"/>
    <property type="evidence" value="ECO:0007669"/>
    <property type="project" value="TreeGrafter"/>
</dbReference>
<comment type="cofactor">
    <cofactor evidence="1 14">
        <name>Mg(2+)</name>
        <dbReference type="ChEBI" id="CHEBI:18420"/>
    </cofactor>
</comment>
<dbReference type="Gene3D" id="3.90.105.10">
    <property type="entry name" value="Molybdopterin biosynthesis moea protein, domain 2"/>
    <property type="match status" value="1"/>
</dbReference>
<gene>
    <name evidence="16" type="ORF">SAMN04488528_100513</name>
</gene>
<keyword evidence="9 14" id="KW-0808">Transferase</keyword>
<comment type="function">
    <text evidence="3">May be involved in the biosynthesis of molybdopterin.</text>
</comment>
<dbReference type="Pfam" id="PF03453">
    <property type="entry name" value="MoeA_N"/>
    <property type="match status" value="1"/>
</dbReference>
<dbReference type="PANTHER" id="PTHR10192:SF5">
    <property type="entry name" value="GEPHYRIN"/>
    <property type="match status" value="1"/>
</dbReference>
<evidence type="ECO:0000256" key="11">
    <source>
        <dbReference type="ARBA" id="ARBA00022842"/>
    </source>
</evidence>
<dbReference type="SMART" id="SM00852">
    <property type="entry name" value="MoCF_biosynth"/>
    <property type="match status" value="1"/>
</dbReference>
<comment type="similarity">
    <text evidence="5 14">Belongs to the MoeA family.</text>
</comment>
<dbReference type="InterPro" id="IPR036688">
    <property type="entry name" value="MoeA_C_domain_IV_sf"/>
</dbReference>
<dbReference type="InterPro" id="IPR008284">
    <property type="entry name" value="MoCF_biosynth_CS"/>
</dbReference>
<reference evidence="16 17" key="1">
    <citation type="submission" date="2016-10" db="EMBL/GenBank/DDBJ databases">
        <authorList>
            <person name="de Groot N.N."/>
        </authorList>
    </citation>
    <scope>NUCLEOTIDE SEQUENCE [LARGE SCALE GENOMIC DNA]</scope>
    <source>
        <strain evidence="16 17">DSM 12271</strain>
    </source>
</reference>
<comment type="function">
    <text evidence="2 14">Catalyzes the insertion of molybdate into adenylated molybdopterin with the concomitant release of AMP.</text>
</comment>
<dbReference type="PANTHER" id="PTHR10192">
    <property type="entry name" value="MOLYBDOPTERIN BIOSYNTHESIS PROTEIN"/>
    <property type="match status" value="1"/>
</dbReference>
<keyword evidence="8 14" id="KW-0500">Molybdenum</keyword>
<dbReference type="SUPFAM" id="SSF63867">
    <property type="entry name" value="MoeA C-terminal domain-like"/>
    <property type="match status" value="1"/>
</dbReference>
<evidence type="ECO:0000256" key="3">
    <source>
        <dbReference type="ARBA" id="ARBA00003487"/>
    </source>
</evidence>
<protein>
    <recommendedName>
        <fullName evidence="7 14">Molybdopterin molybdenumtransferase</fullName>
        <ecNumber evidence="6 14">2.10.1.1</ecNumber>
    </recommendedName>
</protein>
<dbReference type="GO" id="GO:0046872">
    <property type="term" value="F:metal ion binding"/>
    <property type="evidence" value="ECO:0007669"/>
    <property type="project" value="UniProtKB-UniRule"/>
</dbReference>
<comment type="pathway">
    <text evidence="4 14">Cofactor biosynthesis; molybdopterin biosynthesis.</text>
</comment>
<evidence type="ECO:0000313" key="16">
    <source>
        <dbReference type="EMBL" id="SFA86819.1"/>
    </source>
</evidence>
<dbReference type="Pfam" id="PF03454">
    <property type="entry name" value="MoeA_C"/>
    <property type="match status" value="1"/>
</dbReference>
<dbReference type="Pfam" id="PF00994">
    <property type="entry name" value="MoCF_biosynth"/>
    <property type="match status" value="1"/>
</dbReference>
<keyword evidence="12 14" id="KW-0501">Molybdenum cofactor biosynthesis</keyword>
<dbReference type="EMBL" id="FOKI01000005">
    <property type="protein sequence ID" value="SFA86819.1"/>
    <property type="molecule type" value="Genomic_DNA"/>
</dbReference>
<dbReference type="FunFam" id="3.40.980.10:FF:000004">
    <property type="entry name" value="Molybdopterin molybdenumtransferase"/>
    <property type="match status" value="1"/>
</dbReference>
<dbReference type="InterPro" id="IPR005110">
    <property type="entry name" value="MoeA_linker/N"/>
</dbReference>
<evidence type="ECO:0000256" key="1">
    <source>
        <dbReference type="ARBA" id="ARBA00001946"/>
    </source>
</evidence>
<dbReference type="InterPro" id="IPR005111">
    <property type="entry name" value="MoeA_C_domain_IV"/>
</dbReference>
<dbReference type="CDD" id="cd00887">
    <property type="entry name" value="MoeA"/>
    <property type="match status" value="1"/>
</dbReference>
<dbReference type="NCBIfam" id="TIGR00177">
    <property type="entry name" value="molyb_syn"/>
    <property type="match status" value="1"/>
</dbReference>
<dbReference type="SUPFAM" id="SSF53218">
    <property type="entry name" value="Molybdenum cofactor biosynthesis proteins"/>
    <property type="match status" value="1"/>
</dbReference>
<evidence type="ECO:0000256" key="10">
    <source>
        <dbReference type="ARBA" id="ARBA00022723"/>
    </source>
</evidence>
<dbReference type="EC" id="2.10.1.1" evidence="6 14"/>
<dbReference type="Gene3D" id="3.40.980.10">
    <property type="entry name" value="MoaB/Mog-like domain"/>
    <property type="match status" value="1"/>
</dbReference>
<dbReference type="InterPro" id="IPR038987">
    <property type="entry name" value="MoeA-like"/>
</dbReference>
<evidence type="ECO:0000256" key="2">
    <source>
        <dbReference type="ARBA" id="ARBA00002901"/>
    </source>
</evidence>
<accession>A0A1I0WDJ4</accession>
<keyword evidence="11 14" id="KW-0460">Magnesium</keyword>
<organism evidence="16 17">
    <name type="scientific">Clostridium frigidicarnis</name>
    <dbReference type="NCBI Taxonomy" id="84698"/>
    <lineage>
        <taxon>Bacteria</taxon>
        <taxon>Bacillati</taxon>
        <taxon>Bacillota</taxon>
        <taxon>Clostridia</taxon>
        <taxon>Eubacteriales</taxon>
        <taxon>Clostridiaceae</taxon>
        <taxon>Clostridium</taxon>
    </lineage>
</organism>
<dbReference type="AlphaFoldDB" id="A0A1I0WDJ4"/>
<dbReference type="InterPro" id="IPR036425">
    <property type="entry name" value="MoaB/Mog-like_dom_sf"/>
</dbReference>
<dbReference type="UniPathway" id="UPA00344"/>